<proteinExistence type="predicted"/>
<organism evidence="1">
    <name type="scientific">Mucor ambiguus</name>
    <dbReference type="NCBI Taxonomy" id="91626"/>
    <lineage>
        <taxon>Eukaryota</taxon>
        <taxon>Fungi</taxon>
        <taxon>Fungi incertae sedis</taxon>
        <taxon>Mucoromycota</taxon>
        <taxon>Mucoromycotina</taxon>
        <taxon>Mucoromycetes</taxon>
        <taxon>Mucorales</taxon>
        <taxon>Mucorineae</taxon>
        <taxon>Mucoraceae</taxon>
        <taxon>Mucor</taxon>
    </lineage>
</organism>
<dbReference type="AlphaFoldDB" id="A0A0C9LSX4"/>
<keyword evidence="2" id="KW-1185">Reference proteome</keyword>
<reference evidence="1" key="1">
    <citation type="submission" date="2014-09" db="EMBL/GenBank/DDBJ databases">
        <title>Draft genome sequence of an oleaginous Mucoromycotina fungus Mucor ambiguus NBRC6742.</title>
        <authorList>
            <person name="Takeda I."/>
            <person name="Yamane N."/>
            <person name="Morita T."/>
            <person name="Tamano K."/>
            <person name="Machida M."/>
            <person name="Baker S."/>
            <person name="Koike H."/>
        </authorList>
    </citation>
    <scope>NUCLEOTIDE SEQUENCE</scope>
    <source>
        <strain evidence="1">NBRC 6742</strain>
    </source>
</reference>
<evidence type="ECO:0000313" key="1">
    <source>
        <dbReference type="EMBL" id="GAN03235.1"/>
    </source>
</evidence>
<dbReference type="EMBL" id="DF836325">
    <property type="protein sequence ID" value="GAN03235.1"/>
    <property type="molecule type" value="Genomic_DNA"/>
</dbReference>
<dbReference type="Proteomes" id="UP000053815">
    <property type="component" value="Unassembled WGS sequence"/>
</dbReference>
<gene>
    <name evidence="1" type="ORF">MAM1_0036c02687</name>
</gene>
<name>A0A0C9LSX4_9FUNG</name>
<evidence type="ECO:0000313" key="2">
    <source>
        <dbReference type="Proteomes" id="UP000053815"/>
    </source>
</evidence>
<accession>A0A0C9LSX4</accession>
<protein>
    <submittedName>
        <fullName evidence="1">Uncharacterized protein</fullName>
    </submittedName>
</protein>
<sequence>MLQKQYLPPTDLETLELCCTNVDLKVILEIGEKAPSSKHITLASCFALNDDGSSGNVFRVSLPYVALQVCNRGGMFIQRPEMDELKYINEALRDTQTAHFYIKTRGAAVKYFMLKPEIKKTQVRLQFKLEKPSINKKALVAASGSLQKDQKLH</sequence>
<dbReference type="OrthoDB" id="10664865at2759"/>